<dbReference type="Proteomes" id="UP000269157">
    <property type="component" value="Unassembled WGS sequence"/>
</dbReference>
<dbReference type="Gene3D" id="2.40.50.90">
    <property type="match status" value="1"/>
</dbReference>
<keyword evidence="2" id="KW-0540">Nuclease</keyword>
<keyword evidence="3" id="KW-1185">Reference proteome</keyword>
<evidence type="ECO:0000313" key="3">
    <source>
        <dbReference type="Proteomes" id="UP000269157"/>
    </source>
</evidence>
<keyword evidence="2" id="KW-0255">Endonuclease</keyword>
<dbReference type="PROSITE" id="PS50830">
    <property type="entry name" value="TNASE_3"/>
    <property type="match status" value="1"/>
</dbReference>
<dbReference type="GO" id="GO:0004519">
    <property type="term" value="F:endonuclease activity"/>
    <property type="evidence" value="ECO:0007669"/>
    <property type="project" value="UniProtKB-KW"/>
</dbReference>
<evidence type="ECO:0000259" key="1">
    <source>
        <dbReference type="PROSITE" id="PS50830"/>
    </source>
</evidence>
<dbReference type="AlphaFoldDB" id="A0A497VUW1"/>
<accession>A0A497VUW1</accession>
<comment type="caution">
    <text evidence="2">The sequence shown here is derived from an EMBL/GenBank/DDBJ whole genome shotgun (WGS) entry which is preliminary data.</text>
</comment>
<evidence type="ECO:0000313" key="2">
    <source>
        <dbReference type="EMBL" id="RLJ40643.1"/>
    </source>
</evidence>
<proteinExistence type="predicted"/>
<name>A0A497VUW1_9RHOB</name>
<dbReference type="InterPro" id="IPR016071">
    <property type="entry name" value="Staphylococal_nuclease_OB-fold"/>
</dbReference>
<dbReference type="SUPFAM" id="SSF50199">
    <property type="entry name" value="Staphylococcal nuclease"/>
    <property type="match status" value="1"/>
</dbReference>
<reference evidence="2 3" key="1">
    <citation type="submission" date="2018-10" db="EMBL/GenBank/DDBJ databases">
        <title>Genomic Encyclopedia of Archaeal and Bacterial Type Strains, Phase II (KMG-II): from individual species to whole genera.</title>
        <authorList>
            <person name="Goeker M."/>
        </authorList>
    </citation>
    <scope>NUCLEOTIDE SEQUENCE [LARGE SCALE GENOMIC DNA]</scope>
    <source>
        <strain evidence="2 3">DSM 29466</strain>
    </source>
</reference>
<dbReference type="InterPro" id="IPR035437">
    <property type="entry name" value="SNase_OB-fold_sf"/>
</dbReference>
<dbReference type="SMART" id="SM00318">
    <property type="entry name" value="SNc"/>
    <property type="match status" value="1"/>
</dbReference>
<dbReference type="Pfam" id="PF00565">
    <property type="entry name" value="SNase"/>
    <property type="match status" value="1"/>
</dbReference>
<dbReference type="RefSeq" id="WP_170157979.1">
    <property type="nucleotide sequence ID" value="NZ_RCCE01000007.1"/>
</dbReference>
<gene>
    <name evidence="2" type="ORF">BCF46_3715</name>
</gene>
<feature type="domain" description="TNase-like" evidence="1">
    <location>
        <begin position="42"/>
        <end position="132"/>
    </location>
</feature>
<protein>
    <submittedName>
        <fullName evidence="2">Endonuclease YncB(Thermonuclease family)</fullName>
    </submittedName>
</protein>
<keyword evidence="2" id="KW-0378">Hydrolase</keyword>
<organism evidence="2 3">
    <name type="scientific">Litoreibacter meonggei</name>
    <dbReference type="NCBI Taxonomy" id="1049199"/>
    <lineage>
        <taxon>Bacteria</taxon>
        <taxon>Pseudomonadati</taxon>
        <taxon>Pseudomonadota</taxon>
        <taxon>Alphaproteobacteria</taxon>
        <taxon>Rhodobacterales</taxon>
        <taxon>Roseobacteraceae</taxon>
        <taxon>Litoreibacter</taxon>
    </lineage>
</organism>
<sequence length="141" mass="15690">MLPAFLLVLLGLWLYDPDTLKQATARVQTSTVQSVDPNRMTVVDGDTVRLAGETIRLVGFDTPETYRAQCNAERARGDAATERLRELLARASSARLAYLPRRDQYGRDLAQLMLDGQDVADVMVGEGLARRYSGGQRQSWC</sequence>
<dbReference type="EMBL" id="RCCE01000007">
    <property type="protein sequence ID" value="RLJ40643.1"/>
    <property type="molecule type" value="Genomic_DNA"/>
</dbReference>